<sequence length="140" mass="15233">MSFPLIYLLCNASACGKLEEVLDLLKAGADVNGLNEFRRTPLQVAMLGNTELVRALLAAGADPNARDHILNLTVTHDAAREGFAETVRELVNHGADVNLADEIGNLPLHLAAREGHLEVTLQAIRPGMVSKTCRPRFHFE</sequence>
<name>A0A3B5RBZ2_XIPMA</name>
<dbReference type="GO" id="GO:0005634">
    <property type="term" value="C:nucleus"/>
    <property type="evidence" value="ECO:0007669"/>
    <property type="project" value="TreeGrafter"/>
</dbReference>
<evidence type="ECO:0000256" key="2">
    <source>
        <dbReference type="ARBA" id="ARBA00023043"/>
    </source>
</evidence>
<dbReference type="Gene3D" id="1.25.40.20">
    <property type="entry name" value="Ankyrin repeat-containing domain"/>
    <property type="match status" value="1"/>
</dbReference>
<reference evidence="5" key="2">
    <citation type="journal article" date="2013" name="Nat. Genet.">
        <title>The genome of the platyfish, Xiphophorus maculatus, provides insights into evolutionary adaptation and several complex traits.</title>
        <authorList>
            <person name="Schartl M."/>
            <person name="Walter R.B."/>
            <person name="Shen Y."/>
            <person name="Garcia T."/>
            <person name="Catchen J."/>
            <person name="Amores A."/>
            <person name="Braasch I."/>
            <person name="Chalopin D."/>
            <person name="Volff J.N."/>
            <person name="Lesch K.P."/>
            <person name="Bisazza A."/>
            <person name="Minx P."/>
            <person name="Hillier L."/>
            <person name="Wilson R.K."/>
            <person name="Fuerstenberg S."/>
            <person name="Boore J."/>
            <person name="Searle S."/>
            <person name="Postlethwait J.H."/>
            <person name="Warren W.C."/>
        </authorList>
    </citation>
    <scope>NUCLEOTIDE SEQUENCE [LARGE SCALE GENOMIC DNA]</scope>
    <source>
        <strain evidence="5">JP 163 A</strain>
    </source>
</reference>
<dbReference type="SMART" id="SM00248">
    <property type="entry name" value="ANK"/>
    <property type="match status" value="3"/>
</dbReference>
<dbReference type="AlphaFoldDB" id="A0A3B5RBZ2"/>
<dbReference type="SUPFAM" id="SSF48403">
    <property type="entry name" value="Ankyrin repeat"/>
    <property type="match status" value="1"/>
</dbReference>
<dbReference type="InterPro" id="IPR002110">
    <property type="entry name" value="Ankyrin_rpt"/>
</dbReference>
<dbReference type="GeneTree" id="ENSGT00940000160194"/>
<protein>
    <submittedName>
        <fullName evidence="4">Cyclin-dependent kinase inhibitor 2C (p18, inhibits CDK4)</fullName>
    </submittedName>
</protein>
<reference evidence="4" key="4">
    <citation type="submission" date="2025-09" db="UniProtKB">
        <authorList>
            <consortium name="Ensembl"/>
        </authorList>
    </citation>
    <scope>IDENTIFICATION</scope>
    <source>
        <strain evidence="4">JP 163 A</strain>
    </source>
</reference>
<evidence type="ECO:0000256" key="1">
    <source>
        <dbReference type="ARBA" id="ARBA00022737"/>
    </source>
</evidence>
<evidence type="ECO:0000313" key="4">
    <source>
        <dbReference type="Ensembl" id="ENSXMAP00000039371.1"/>
    </source>
</evidence>
<keyword evidence="2 3" id="KW-0040">ANK repeat</keyword>
<evidence type="ECO:0000313" key="5">
    <source>
        <dbReference type="Proteomes" id="UP000002852"/>
    </source>
</evidence>
<dbReference type="InterPro" id="IPR050776">
    <property type="entry name" value="Ank_Repeat/CDKN_Inhibitor"/>
</dbReference>
<dbReference type="InterPro" id="IPR036770">
    <property type="entry name" value="Ankyrin_rpt-contain_sf"/>
</dbReference>
<dbReference type="Proteomes" id="UP000002852">
    <property type="component" value="Unassembled WGS sequence"/>
</dbReference>
<dbReference type="PROSITE" id="PS50088">
    <property type="entry name" value="ANK_REPEAT"/>
    <property type="match status" value="1"/>
</dbReference>
<accession>A0A3B5RBZ2</accession>
<dbReference type="PANTHER" id="PTHR24201:SF14">
    <property type="entry name" value="CYCLIN-DEPENDENT KINASE 4 INHIBITOR C-LIKE"/>
    <property type="match status" value="1"/>
</dbReference>
<keyword evidence="5" id="KW-1185">Reference proteome</keyword>
<feature type="repeat" description="ANK" evidence="3">
    <location>
        <begin position="70"/>
        <end position="102"/>
    </location>
</feature>
<dbReference type="PANTHER" id="PTHR24201">
    <property type="entry name" value="ANK_REP_REGION DOMAIN-CONTAINING PROTEIN"/>
    <property type="match status" value="1"/>
</dbReference>
<proteinExistence type="predicted"/>
<reference evidence="4" key="3">
    <citation type="submission" date="2025-08" db="UniProtKB">
        <authorList>
            <consortium name="Ensembl"/>
        </authorList>
    </citation>
    <scope>IDENTIFICATION</scope>
    <source>
        <strain evidence="4">JP 163 A</strain>
    </source>
</reference>
<dbReference type="Ensembl" id="ENSXMAT00000027088.1">
    <property type="protein sequence ID" value="ENSXMAP00000039371.1"/>
    <property type="gene ID" value="ENSXMAG00000028823.1"/>
</dbReference>
<dbReference type="Pfam" id="PF12796">
    <property type="entry name" value="Ank_2"/>
    <property type="match status" value="1"/>
</dbReference>
<evidence type="ECO:0000256" key="3">
    <source>
        <dbReference type="PROSITE-ProRule" id="PRU00023"/>
    </source>
</evidence>
<keyword evidence="1" id="KW-0677">Repeat</keyword>
<reference evidence="5" key="1">
    <citation type="submission" date="2012-01" db="EMBL/GenBank/DDBJ databases">
        <authorList>
            <person name="Walter R."/>
            <person name="Schartl M."/>
            <person name="Warren W."/>
        </authorList>
    </citation>
    <scope>NUCLEOTIDE SEQUENCE [LARGE SCALE GENOMIC DNA]</scope>
    <source>
        <strain evidence="5">JP 163 A</strain>
    </source>
</reference>
<organism evidence="4 5">
    <name type="scientific">Xiphophorus maculatus</name>
    <name type="common">Southern platyfish</name>
    <name type="synonym">Platypoecilus maculatus</name>
    <dbReference type="NCBI Taxonomy" id="8083"/>
    <lineage>
        <taxon>Eukaryota</taxon>
        <taxon>Metazoa</taxon>
        <taxon>Chordata</taxon>
        <taxon>Craniata</taxon>
        <taxon>Vertebrata</taxon>
        <taxon>Euteleostomi</taxon>
        <taxon>Actinopterygii</taxon>
        <taxon>Neopterygii</taxon>
        <taxon>Teleostei</taxon>
        <taxon>Neoteleostei</taxon>
        <taxon>Acanthomorphata</taxon>
        <taxon>Ovalentaria</taxon>
        <taxon>Atherinomorphae</taxon>
        <taxon>Cyprinodontiformes</taxon>
        <taxon>Poeciliidae</taxon>
        <taxon>Poeciliinae</taxon>
        <taxon>Xiphophorus</taxon>
    </lineage>
</organism>
<dbReference type="PROSITE" id="PS50297">
    <property type="entry name" value="ANK_REP_REGION"/>
    <property type="match status" value="1"/>
</dbReference>